<protein>
    <submittedName>
        <fullName evidence="1">Uncharacterized protein</fullName>
    </submittedName>
</protein>
<dbReference type="RefSeq" id="WP_203916090.1">
    <property type="nucleotide sequence ID" value="NZ_BONZ01000006.1"/>
</dbReference>
<organism evidence="1 2">
    <name type="scientific">Rugosimonospora africana</name>
    <dbReference type="NCBI Taxonomy" id="556532"/>
    <lineage>
        <taxon>Bacteria</taxon>
        <taxon>Bacillati</taxon>
        <taxon>Actinomycetota</taxon>
        <taxon>Actinomycetes</taxon>
        <taxon>Micromonosporales</taxon>
        <taxon>Micromonosporaceae</taxon>
        <taxon>Rugosimonospora</taxon>
    </lineage>
</organism>
<name>A0A8J3QMV2_9ACTN</name>
<accession>A0A8J3QMV2</accession>
<keyword evidence="2" id="KW-1185">Reference proteome</keyword>
<evidence type="ECO:0000313" key="2">
    <source>
        <dbReference type="Proteomes" id="UP000642748"/>
    </source>
</evidence>
<proteinExistence type="predicted"/>
<reference evidence="1" key="1">
    <citation type="submission" date="2021-01" db="EMBL/GenBank/DDBJ databases">
        <title>Whole genome shotgun sequence of Rugosimonospora africana NBRC 104875.</title>
        <authorList>
            <person name="Komaki H."/>
            <person name="Tamura T."/>
        </authorList>
    </citation>
    <scope>NUCLEOTIDE SEQUENCE</scope>
    <source>
        <strain evidence="1">NBRC 104875</strain>
    </source>
</reference>
<gene>
    <name evidence="1" type="ORF">Raf01_05690</name>
</gene>
<sequence length="266" mass="26243">MDLLDRIHPAAGALLDRIDATLIAAGAPADHPVLPLLRRVGALPGDVVTQLAAVTADPLVVAGDALRRQSEGYETGQASAPMPAAWRGPAAESFAARWSTLSGYLAGDSASMAGRLDATASYLDEVGAWLARGRRALAGTLAECLGSAEAATLRASLAPGTGHTGTGSDIAGIAGAVSNLAGIGIGGGVTAGAAGGPAGALDGPTATSRDAARAAADLGAHILGGAAEILDDGRRVLDAWAGRLDDLPFPAQAPMATSVHGRLEIG</sequence>
<evidence type="ECO:0000313" key="1">
    <source>
        <dbReference type="EMBL" id="GIH12397.1"/>
    </source>
</evidence>
<comment type="caution">
    <text evidence="1">The sequence shown here is derived from an EMBL/GenBank/DDBJ whole genome shotgun (WGS) entry which is preliminary data.</text>
</comment>
<dbReference type="EMBL" id="BONZ01000006">
    <property type="protein sequence ID" value="GIH12397.1"/>
    <property type="molecule type" value="Genomic_DNA"/>
</dbReference>
<dbReference type="AlphaFoldDB" id="A0A8J3QMV2"/>
<dbReference type="Proteomes" id="UP000642748">
    <property type="component" value="Unassembled WGS sequence"/>
</dbReference>